<reference evidence="6 7" key="1">
    <citation type="submission" date="2016-10" db="EMBL/GenBank/DDBJ databases">
        <authorList>
            <person name="de Groot N.N."/>
        </authorList>
    </citation>
    <scope>NUCLEOTIDE SEQUENCE [LARGE SCALE GENOMIC DNA]</scope>
    <source>
        <strain evidence="6 7">DSM 21668</strain>
    </source>
</reference>
<evidence type="ECO:0000313" key="6">
    <source>
        <dbReference type="EMBL" id="SDL96749.1"/>
    </source>
</evidence>
<evidence type="ECO:0000313" key="7">
    <source>
        <dbReference type="Proteomes" id="UP000198901"/>
    </source>
</evidence>
<sequence>MEDTPYIAPPAGLNPGIPPKPNNWLVPAILITLFCCNYLGVVGVIYAARVDAKYNLGDYAGAEADAKQAKLWTLIPLAVGVFCWIAFMIFYGAVFWAAMQNKGTSPTF</sequence>
<dbReference type="InterPro" id="IPR007593">
    <property type="entry name" value="CD225/Dispanin_fam"/>
</dbReference>
<dbReference type="OrthoDB" id="9815705at2"/>
<dbReference type="InterPro" id="IPR051423">
    <property type="entry name" value="CD225/Dispanin"/>
</dbReference>
<evidence type="ECO:0000256" key="5">
    <source>
        <dbReference type="SAM" id="Phobius"/>
    </source>
</evidence>
<keyword evidence="2 5" id="KW-0812">Transmembrane</keyword>
<dbReference type="RefSeq" id="WP_093202823.1">
    <property type="nucleotide sequence ID" value="NZ_FNGS01000004.1"/>
</dbReference>
<dbReference type="EMBL" id="FNGS01000004">
    <property type="protein sequence ID" value="SDL96749.1"/>
    <property type="molecule type" value="Genomic_DNA"/>
</dbReference>
<name>A0A1G9PDB9_9BACT</name>
<organism evidence="6 7">
    <name type="scientific">Siphonobacter aquaeclarae</name>
    <dbReference type="NCBI Taxonomy" id="563176"/>
    <lineage>
        <taxon>Bacteria</taxon>
        <taxon>Pseudomonadati</taxon>
        <taxon>Bacteroidota</taxon>
        <taxon>Cytophagia</taxon>
        <taxon>Cytophagales</taxon>
        <taxon>Cytophagaceae</taxon>
        <taxon>Siphonobacter</taxon>
    </lineage>
</organism>
<dbReference type="Proteomes" id="UP000198901">
    <property type="component" value="Unassembled WGS sequence"/>
</dbReference>
<dbReference type="AlphaFoldDB" id="A0A1G9PDB9"/>
<dbReference type="PANTHER" id="PTHR14948:SF25">
    <property type="entry name" value="DUF4190 DOMAIN-CONTAINING PROTEIN"/>
    <property type="match status" value="1"/>
</dbReference>
<dbReference type="Pfam" id="PF04505">
    <property type="entry name" value="CD225"/>
    <property type="match status" value="1"/>
</dbReference>
<keyword evidence="7" id="KW-1185">Reference proteome</keyword>
<comment type="subcellular location">
    <subcellularLocation>
        <location evidence="1">Membrane</location>
    </subcellularLocation>
</comment>
<feature type="transmembrane region" description="Helical" evidence="5">
    <location>
        <begin position="24"/>
        <end position="48"/>
    </location>
</feature>
<dbReference type="STRING" id="563176.SAMN04488090_2133"/>
<keyword evidence="3 5" id="KW-1133">Transmembrane helix</keyword>
<evidence type="ECO:0000256" key="4">
    <source>
        <dbReference type="ARBA" id="ARBA00023136"/>
    </source>
</evidence>
<evidence type="ECO:0000256" key="3">
    <source>
        <dbReference type="ARBA" id="ARBA00022989"/>
    </source>
</evidence>
<dbReference type="PANTHER" id="PTHR14948">
    <property type="entry name" value="NG5"/>
    <property type="match status" value="1"/>
</dbReference>
<feature type="transmembrane region" description="Helical" evidence="5">
    <location>
        <begin position="69"/>
        <end position="98"/>
    </location>
</feature>
<evidence type="ECO:0000256" key="1">
    <source>
        <dbReference type="ARBA" id="ARBA00004370"/>
    </source>
</evidence>
<evidence type="ECO:0000256" key="2">
    <source>
        <dbReference type="ARBA" id="ARBA00022692"/>
    </source>
</evidence>
<proteinExistence type="predicted"/>
<accession>A0A1G9PDB9</accession>
<dbReference type="GO" id="GO:0016020">
    <property type="term" value="C:membrane"/>
    <property type="evidence" value="ECO:0007669"/>
    <property type="project" value="UniProtKB-SubCell"/>
</dbReference>
<gene>
    <name evidence="6" type="ORF">SAMN04488090_2133</name>
</gene>
<keyword evidence="4 5" id="KW-0472">Membrane</keyword>
<protein>
    <submittedName>
        <fullName evidence="6">Interferon-induced transmembrane protein</fullName>
    </submittedName>
</protein>